<dbReference type="Gene3D" id="3.10.450.50">
    <property type="match status" value="1"/>
</dbReference>
<name>A0A917M9N5_9SPHI</name>
<organism evidence="1 2">
    <name type="scientific">Parapedobacter pyrenivorans</name>
    <dbReference type="NCBI Taxonomy" id="1305674"/>
    <lineage>
        <taxon>Bacteria</taxon>
        <taxon>Pseudomonadati</taxon>
        <taxon>Bacteroidota</taxon>
        <taxon>Sphingobacteriia</taxon>
        <taxon>Sphingobacteriales</taxon>
        <taxon>Sphingobacteriaceae</taxon>
        <taxon>Parapedobacter</taxon>
    </lineage>
</organism>
<evidence type="ECO:0008006" key="3">
    <source>
        <dbReference type="Google" id="ProtNLM"/>
    </source>
</evidence>
<dbReference type="Proteomes" id="UP000660862">
    <property type="component" value="Unassembled WGS sequence"/>
</dbReference>
<sequence>MANREILKEWVDAFNSENIEAIMELYADTAALCLVAKYPVIGIGRNSIKKIYRWLFSSGRKTCLPKNIFEDGDNLILEWKDIEGFYACEVIQFSCNKIISQRSYQEKLPHLKFEQLSFQSN</sequence>
<reference evidence="1" key="1">
    <citation type="journal article" date="2014" name="Int. J. Syst. Evol. Microbiol.">
        <title>Complete genome sequence of Corynebacterium casei LMG S-19264T (=DSM 44701T), isolated from a smear-ripened cheese.</title>
        <authorList>
            <consortium name="US DOE Joint Genome Institute (JGI-PGF)"/>
            <person name="Walter F."/>
            <person name="Albersmeier A."/>
            <person name="Kalinowski J."/>
            <person name="Ruckert C."/>
        </authorList>
    </citation>
    <scope>NUCLEOTIDE SEQUENCE</scope>
    <source>
        <strain evidence="1">CGMCC 1.12195</strain>
    </source>
</reference>
<proteinExistence type="predicted"/>
<keyword evidence="2" id="KW-1185">Reference proteome</keyword>
<protein>
    <recommendedName>
        <fullName evidence="3">SnoaL-like domain-containing protein</fullName>
    </recommendedName>
</protein>
<accession>A0A917M9N5</accession>
<dbReference type="InterPro" id="IPR032710">
    <property type="entry name" value="NTF2-like_dom_sf"/>
</dbReference>
<reference evidence="1" key="2">
    <citation type="submission" date="2020-09" db="EMBL/GenBank/DDBJ databases">
        <authorList>
            <person name="Sun Q."/>
            <person name="Zhou Y."/>
        </authorList>
    </citation>
    <scope>NUCLEOTIDE SEQUENCE</scope>
    <source>
        <strain evidence="1">CGMCC 1.12195</strain>
    </source>
</reference>
<gene>
    <name evidence="1" type="ORF">GCM10007415_22500</name>
</gene>
<comment type="caution">
    <text evidence="1">The sequence shown here is derived from an EMBL/GenBank/DDBJ whole genome shotgun (WGS) entry which is preliminary data.</text>
</comment>
<evidence type="ECO:0000313" key="1">
    <source>
        <dbReference type="EMBL" id="GGG88064.1"/>
    </source>
</evidence>
<dbReference type="AlphaFoldDB" id="A0A917M9N5"/>
<dbReference type="EMBL" id="BMER01000001">
    <property type="protein sequence ID" value="GGG88064.1"/>
    <property type="molecule type" value="Genomic_DNA"/>
</dbReference>
<dbReference type="SUPFAM" id="SSF54427">
    <property type="entry name" value="NTF2-like"/>
    <property type="match status" value="1"/>
</dbReference>
<evidence type="ECO:0000313" key="2">
    <source>
        <dbReference type="Proteomes" id="UP000660862"/>
    </source>
</evidence>
<dbReference type="RefSeq" id="WP_188505955.1">
    <property type="nucleotide sequence ID" value="NZ_BMER01000001.1"/>
</dbReference>